<dbReference type="CDD" id="cd03188">
    <property type="entry name" value="GST_C_Beta"/>
    <property type="match status" value="1"/>
</dbReference>
<dbReference type="Proteomes" id="UP000574067">
    <property type="component" value="Unassembled WGS sequence"/>
</dbReference>
<dbReference type="PROSITE" id="PS50405">
    <property type="entry name" value="GST_CTER"/>
    <property type="match status" value="1"/>
</dbReference>
<dbReference type="RefSeq" id="WP_169158718.1">
    <property type="nucleotide sequence ID" value="NZ_JABBFW010000001.1"/>
</dbReference>
<dbReference type="PROSITE" id="PS50404">
    <property type="entry name" value="GST_NTER"/>
    <property type="match status" value="1"/>
</dbReference>
<keyword evidence="5" id="KW-0808">Transferase</keyword>
<dbReference type="SUPFAM" id="SSF52833">
    <property type="entry name" value="Thioredoxin-like"/>
    <property type="match status" value="1"/>
</dbReference>
<dbReference type="Gene3D" id="1.20.1050.10">
    <property type="match status" value="1"/>
</dbReference>
<evidence type="ECO:0000256" key="1">
    <source>
        <dbReference type="RuleBase" id="RU003494"/>
    </source>
</evidence>
<dbReference type="InterPro" id="IPR010987">
    <property type="entry name" value="Glutathione-S-Trfase_C-like"/>
</dbReference>
<dbReference type="PANTHER" id="PTHR44051">
    <property type="entry name" value="GLUTATHIONE S-TRANSFERASE-RELATED"/>
    <property type="match status" value="1"/>
</dbReference>
<sequence>MQLYYHPGNASMAPHLLLQEIGQPFELKYVDRDRGEHRSPEYLRLNPNGRIPVLVDGELVLYESAAICLHLADRFPEARLAPPPGTAQRARLYQWMLWLSNTLQAMLLHWFYPERMVDSGDAAAAAQVRAQAEEQIQQMLQLLDAQVAASGGDWLLGADYGIADAFTLMLCRWTRNFDRPAREFPHLGPYLQRLLARPAVGRMFEAEGLQAPLV</sequence>
<dbReference type="Gene3D" id="3.40.30.10">
    <property type="entry name" value="Glutaredoxin"/>
    <property type="match status" value="1"/>
</dbReference>
<dbReference type="GO" id="GO:0016740">
    <property type="term" value="F:transferase activity"/>
    <property type="evidence" value="ECO:0007669"/>
    <property type="project" value="UniProtKB-KW"/>
</dbReference>
<dbReference type="AlphaFoldDB" id="A0A848F5B4"/>
<dbReference type="Pfam" id="PF02798">
    <property type="entry name" value="GST_N"/>
    <property type="match status" value="1"/>
</dbReference>
<dbReference type="InterPro" id="IPR036282">
    <property type="entry name" value="Glutathione-S-Trfase_C_sf"/>
</dbReference>
<keyword evidence="2" id="KW-0175">Coiled coil</keyword>
<accession>A0A848F5B4</accession>
<name>A0A848F5B4_9BURK</name>
<reference evidence="5 6" key="1">
    <citation type="submission" date="2020-04" db="EMBL/GenBank/DDBJ databases">
        <title>Azohydromonas sp. isolated from soil.</title>
        <authorList>
            <person name="Dahal R.H."/>
        </authorList>
    </citation>
    <scope>NUCLEOTIDE SEQUENCE [LARGE SCALE GENOMIC DNA]</scope>
    <source>
        <strain evidence="5 6">G-1-1-14</strain>
    </source>
</reference>
<dbReference type="InterPro" id="IPR036249">
    <property type="entry name" value="Thioredoxin-like_sf"/>
</dbReference>
<feature type="domain" description="GST C-terminal" evidence="4">
    <location>
        <begin position="85"/>
        <end position="213"/>
    </location>
</feature>
<dbReference type="SUPFAM" id="SSF47616">
    <property type="entry name" value="GST C-terminal domain-like"/>
    <property type="match status" value="1"/>
</dbReference>
<comment type="similarity">
    <text evidence="1">Belongs to the GST superfamily.</text>
</comment>
<keyword evidence="6" id="KW-1185">Reference proteome</keyword>
<protein>
    <submittedName>
        <fullName evidence="5">Glutathione S-transferase family protein</fullName>
    </submittedName>
</protein>
<dbReference type="PANTHER" id="PTHR44051:SF8">
    <property type="entry name" value="GLUTATHIONE S-TRANSFERASE GSTA"/>
    <property type="match status" value="1"/>
</dbReference>
<evidence type="ECO:0000313" key="5">
    <source>
        <dbReference type="EMBL" id="NML13836.1"/>
    </source>
</evidence>
<feature type="domain" description="GST N-terminal" evidence="3">
    <location>
        <begin position="1"/>
        <end position="79"/>
    </location>
</feature>
<dbReference type="SFLD" id="SFLDG01150">
    <property type="entry name" value="Main.1:_Beta-like"/>
    <property type="match status" value="1"/>
</dbReference>
<dbReference type="SFLD" id="SFLDS00019">
    <property type="entry name" value="Glutathione_Transferase_(cytos"/>
    <property type="match status" value="1"/>
</dbReference>
<evidence type="ECO:0000259" key="4">
    <source>
        <dbReference type="PROSITE" id="PS50405"/>
    </source>
</evidence>
<feature type="coiled-coil region" evidence="2">
    <location>
        <begin position="122"/>
        <end position="149"/>
    </location>
</feature>
<evidence type="ECO:0000256" key="2">
    <source>
        <dbReference type="SAM" id="Coils"/>
    </source>
</evidence>
<evidence type="ECO:0000313" key="6">
    <source>
        <dbReference type="Proteomes" id="UP000574067"/>
    </source>
</evidence>
<dbReference type="CDD" id="cd03057">
    <property type="entry name" value="GST_N_Beta"/>
    <property type="match status" value="1"/>
</dbReference>
<proteinExistence type="inferred from homology"/>
<gene>
    <name evidence="5" type="ORF">HHL10_02430</name>
</gene>
<dbReference type="InterPro" id="IPR004046">
    <property type="entry name" value="GST_C"/>
</dbReference>
<dbReference type="Pfam" id="PF00043">
    <property type="entry name" value="GST_C"/>
    <property type="match status" value="1"/>
</dbReference>
<dbReference type="InterPro" id="IPR040079">
    <property type="entry name" value="Glutathione_S-Trfase"/>
</dbReference>
<dbReference type="EMBL" id="JABBFW010000001">
    <property type="protein sequence ID" value="NML13836.1"/>
    <property type="molecule type" value="Genomic_DNA"/>
</dbReference>
<comment type="caution">
    <text evidence="5">The sequence shown here is derived from an EMBL/GenBank/DDBJ whole genome shotgun (WGS) entry which is preliminary data.</text>
</comment>
<evidence type="ECO:0000259" key="3">
    <source>
        <dbReference type="PROSITE" id="PS50404"/>
    </source>
</evidence>
<organism evidence="5 6">
    <name type="scientific">Azohydromonas caseinilytica</name>
    <dbReference type="NCBI Taxonomy" id="2728836"/>
    <lineage>
        <taxon>Bacteria</taxon>
        <taxon>Pseudomonadati</taxon>
        <taxon>Pseudomonadota</taxon>
        <taxon>Betaproteobacteria</taxon>
        <taxon>Burkholderiales</taxon>
        <taxon>Sphaerotilaceae</taxon>
        <taxon>Azohydromonas</taxon>
    </lineage>
</organism>
<dbReference type="InterPro" id="IPR004045">
    <property type="entry name" value="Glutathione_S-Trfase_N"/>
</dbReference>
<dbReference type="SFLD" id="SFLDG00358">
    <property type="entry name" value="Main_(cytGST)"/>
    <property type="match status" value="1"/>
</dbReference>